<proteinExistence type="predicted"/>
<accession>E0N872</accession>
<dbReference type="AlphaFoldDB" id="E0N872"/>
<reference evidence="1 2" key="1">
    <citation type="submission" date="2010-07" db="EMBL/GenBank/DDBJ databases">
        <authorList>
            <person name="Muzny D."/>
            <person name="Qin X."/>
            <person name="Deng J."/>
            <person name="Jiang H."/>
            <person name="Liu Y."/>
            <person name="Qu J."/>
            <person name="Song X.-Z."/>
            <person name="Zhang L."/>
            <person name="Thornton R."/>
            <person name="Coyle M."/>
            <person name="Francisco L."/>
            <person name="Jackson L."/>
            <person name="Javaid M."/>
            <person name="Korchina V."/>
            <person name="Kovar C."/>
            <person name="Mata R."/>
            <person name="Mathew T."/>
            <person name="Ngo R."/>
            <person name="Nguyen L."/>
            <person name="Nguyen N."/>
            <person name="Okwuonu G."/>
            <person name="Ongeri F."/>
            <person name="Pham C."/>
            <person name="Simmons D."/>
            <person name="Wilczek-Boney K."/>
            <person name="Hale W."/>
            <person name="Jakkamsetti A."/>
            <person name="Pham P."/>
            <person name="Ruth R."/>
            <person name="San Lucas F."/>
            <person name="Warren J."/>
            <person name="Zhang J."/>
            <person name="Zhao Z."/>
            <person name="Zhou C."/>
            <person name="Zhu D."/>
            <person name="Lee S."/>
            <person name="Bess C."/>
            <person name="Blankenburg K."/>
            <person name="Forbes L."/>
            <person name="Fu Q."/>
            <person name="Gubbala S."/>
            <person name="Hirani K."/>
            <person name="Jayaseelan J.C."/>
            <person name="Lara F."/>
            <person name="Munidasa M."/>
            <person name="Palculict T."/>
            <person name="Patil S."/>
            <person name="Pu L.-L."/>
            <person name="Saada N."/>
            <person name="Tang L."/>
            <person name="Weissenberger G."/>
            <person name="Zhu Y."/>
            <person name="Hemphill L."/>
            <person name="Shang Y."/>
            <person name="Youmans B."/>
            <person name="Ayvaz T."/>
            <person name="Ross M."/>
            <person name="Santibanez J."/>
            <person name="Aqrawi P."/>
            <person name="Gross S."/>
            <person name="Joshi V."/>
            <person name="Fowler G."/>
            <person name="Nazareth L."/>
            <person name="Reid J."/>
            <person name="Worley K."/>
            <person name="Petrosino J."/>
            <person name="Highlander S."/>
            <person name="Gibbs R."/>
        </authorList>
    </citation>
    <scope>NUCLEOTIDE SEQUENCE [LARGE SCALE GENOMIC DNA]</scope>
    <source>
        <strain evidence="1 2">ATCC 13091</strain>
    </source>
</reference>
<dbReference type="EMBL" id="AEEF01000046">
    <property type="protein sequence ID" value="EFM04774.1"/>
    <property type="molecule type" value="Genomic_DNA"/>
</dbReference>
<gene>
    <name evidence="1" type="ORF">HMPREF0602_0702</name>
</gene>
<evidence type="ECO:0000313" key="1">
    <source>
        <dbReference type="EMBL" id="EFM04774.1"/>
    </source>
</evidence>
<evidence type="ECO:0000313" key="2">
    <source>
        <dbReference type="Proteomes" id="UP000005526"/>
    </source>
</evidence>
<protein>
    <submittedName>
        <fullName evidence="1">Uncharacterized protein</fullName>
    </submittedName>
</protein>
<dbReference type="Proteomes" id="UP000005526">
    <property type="component" value="Unassembled WGS sequence"/>
</dbReference>
<name>E0N872_NEIM3</name>
<dbReference type="HOGENOM" id="CLU_2789638_0_0_4"/>
<sequence>MGSVWTFQFSKWDRGIFVEVKQEGARFSDGLFEKWGEVAYSRAKPTLRLIRLNSFNNFSDGLRSEKAV</sequence>
<comment type="caution">
    <text evidence="1">The sequence shown here is derived from an EMBL/GenBank/DDBJ whole genome shotgun (WGS) entry which is preliminary data.</text>
</comment>
<organism evidence="1 2">
    <name type="scientific">Neisseria meningitidis serogroup B (strain ATCC 13091 / M2091)</name>
    <dbReference type="NCBI Taxonomy" id="862513"/>
    <lineage>
        <taxon>Bacteria</taxon>
        <taxon>Pseudomonadati</taxon>
        <taxon>Pseudomonadota</taxon>
        <taxon>Betaproteobacteria</taxon>
        <taxon>Neisseriales</taxon>
        <taxon>Neisseriaceae</taxon>
        <taxon>Neisseria</taxon>
    </lineage>
</organism>